<sequence length="226" mass="22201">MMFNTRAEVNMFSGRNGRKQINVDPIIAFHWQHLALIDLRQCKKPNVFNNDRCPPLVYKRARTAGDIIRLGYSIMKTFSLLLLAFFVSVSMADILSGLTGALTGVEHAALGSLTGALSGIAGHAGASGGASAPGASGGASGQADAGPGGLAGAVGAALSGGSGLTGVLSGLAGAASGVAGSLPIGGLIGIIIAVLQAVLALLVALIDGLPGLEAIAGASGNFSVGI</sequence>
<feature type="transmembrane region" description="Helical" evidence="1">
    <location>
        <begin position="150"/>
        <end position="172"/>
    </location>
</feature>
<protein>
    <submittedName>
        <fullName evidence="3">Col_cuticle_N domain-containing protein</fullName>
    </submittedName>
</protein>
<proteinExistence type="predicted"/>
<name>A0A1I7ZC66_9BILA</name>
<feature type="transmembrane region" description="Helical" evidence="1">
    <location>
        <begin position="78"/>
        <end position="102"/>
    </location>
</feature>
<dbReference type="Proteomes" id="UP000095287">
    <property type="component" value="Unplaced"/>
</dbReference>
<feature type="transmembrane region" description="Helical" evidence="1">
    <location>
        <begin position="184"/>
        <end position="206"/>
    </location>
</feature>
<keyword evidence="2" id="KW-1185">Reference proteome</keyword>
<evidence type="ECO:0000313" key="3">
    <source>
        <dbReference type="WBParaSite" id="L893_g24879.t1"/>
    </source>
</evidence>
<dbReference type="WBParaSite" id="L893_g24879.t1">
    <property type="protein sequence ID" value="L893_g24879.t1"/>
    <property type="gene ID" value="L893_g24879"/>
</dbReference>
<dbReference type="AlphaFoldDB" id="A0A1I7ZC66"/>
<keyword evidence="1" id="KW-0812">Transmembrane</keyword>
<organism evidence="2 3">
    <name type="scientific">Steinernema glaseri</name>
    <dbReference type="NCBI Taxonomy" id="37863"/>
    <lineage>
        <taxon>Eukaryota</taxon>
        <taxon>Metazoa</taxon>
        <taxon>Ecdysozoa</taxon>
        <taxon>Nematoda</taxon>
        <taxon>Chromadorea</taxon>
        <taxon>Rhabditida</taxon>
        <taxon>Tylenchina</taxon>
        <taxon>Panagrolaimomorpha</taxon>
        <taxon>Strongyloidoidea</taxon>
        <taxon>Steinernematidae</taxon>
        <taxon>Steinernema</taxon>
    </lineage>
</organism>
<keyword evidence="1" id="KW-0472">Membrane</keyword>
<evidence type="ECO:0000256" key="1">
    <source>
        <dbReference type="SAM" id="Phobius"/>
    </source>
</evidence>
<reference evidence="3" key="1">
    <citation type="submission" date="2016-11" db="UniProtKB">
        <authorList>
            <consortium name="WormBaseParasite"/>
        </authorList>
    </citation>
    <scope>IDENTIFICATION</scope>
</reference>
<accession>A0A1I7ZC66</accession>
<evidence type="ECO:0000313" key="2">
    <source>
        <dbReference type="Proteomes" id="UP000095287"/>
    </source>
</evidence>
<keyword evidence="1" id="KW-1133">Transmembrane helix</keyword>